<organism evidence="1">
    <name type="scientific">Rhizophora mucronata</name>
    <name type="common">Asiatic mangrove</name>
    <dbReference type="NCBI Taxonomy" id="61149"/>
    <lineage>
        <taxon>Eukaryota</taxon>
        <taxon>Viridiplantae</taxon>
        <taxon>Streptophyta</taxon>
        <taxon>Embryophyta</taxon>
        <taxon>Tracheophyta</taxon>
        <taxon>Spermatophyta</taxon>
        <taxon>Magnoliopsida</taxon>
        <taxon>eudicotyledons</taxon>
        <taxon>Gunneridae</taxon>
        <taxon>Pentapetalae</taxon>
        <taxon>rosids</taxon>
        <taxon>fabids</taxon>
        <taxon>Malpighiales</taxon>
        <taxon>Rhizophoraceae</taxon>
        <taxon>Rhizophora</taxon>
    </lineage>
</organism>
<protein>
    <submittedName>
        <fullName evidence="1">Uncharacterized protein</fullName>
    </submittedName>
</protein>
<dbReference type="EMBL" id="GGEC01066888">
    <property type="protein sequence ID" value="MBX47372.1"/>
    <property type="molecule type" value="Transcribed_RNA"/>
</dbReference>
<reference evidence="1" key="1">
    <citation type="submission" date="2018-02" db="EMBL/GenBank/DDBJ databases">
        <title>Rhizophora mucronata_Transcriptome.</title>
        <authorList>
            <person name="Meera S.P."/>
            <person name="Sreeshan A."/>
            <person name="Augustine A."/>
        </authorList>
    </citation>
    <scope>NUCLEOTIDE SEQUENCE</scope>
    <source>
        <tissue evidence="1">Leaf</tissue>
    </source>
</reference>
<evidence type="ECO:0000313" key="1">
    <source>
        <dbReference type="EMBL" id="MBX47372.1"/>
    </source>
</evidence>
<dbReference type="AlphaFoldDB" id="A0A2P2NY35"/>
<name>A0A2P2NY35_RHIMU</name>
<sequence>MWRFQIRSSLLPKTLAAGLRVISTS</sequence>
<proteinExistence type="predicted"/>
<accession>A0A2P2NY35</accession>